<accession>A0A5M6ZL02</accession>
<evidence type="ECO:0000256" key="2">
    <source>
        <dbReference type="PROSITE-ProRule" id="PRU00169"/>
    </source>
</evidence>
<dbReference type="PANTHER" id="PTHR44591:SF25">
    <property type="entry name" value="CHEMOTAXIS TWO-COMPONENT RESPONSE REGULATOR"/>
    <property type="match status" value="1"/>
</dbReference>
<dbReference type="AlphaFoldDB" id="A0A5M6ZL02"/>
<reference evidence="4 5" key="1">
    <citation type="submission" date="2019-09" db="EMBL/GenBank/DDBJ databases">
        <authorList>
            <person name="Kevbrin V."/>
            <person name="Grouzdev D.S."/>
        </authorList>
    </citation>
    <scope>NUCLEOTIDE SEQUENCE [LARGE SCALE GENOMIC DNA]</scope>
    <source>
        <strain evidence="4 5">G-192</strain>
    </source>
</reference>
<dbReference type="InterPro" id="IPR011006">
    <property type="entry name" value="CheY-like_superfamily"/>
</dbReference>
<dbReference type="GO" id="GO:0000160">
    <property type="term" value="P:phosphorelay signal transduction system"/>
    <property type="evidence" value="ECO:0007669"/>
    <property type="project" value="InterPro"/>
</dbReference>
<evidence type="ECO:0000313" key="4">
    <source>
        <dbReference type="EMBL" id="KAA5804990.1"/>
    </source>
</evidence>
<gene>
    <name evidence="4" type="ORF">F1654_03060</name>
</gene>
<name>A0A5M6ZL02_9PROT</name>
<protein>
    <submittedName>
        <fullName evidence="4">Response regulator</fullName>
    </submittedName>
</protein>
<evidence type="ECO:0000259" key="3">
    <source>
        <dbReference type="PROSITE" id="PS50110"/>
    </source>
</evidence>
<dbReference type="PANTHER" id="PTHR44591">
    <property type="entry name" value="STRESS RESPONSE REGULATOR PROTEIN 1"/>
    <property type="match status" value="1"/>
</dbReference>
<dbReference type="PROSITE" id="PS50110">
    <property type="entry name" value="RESPONSE_REGULATORY"/>
    <property type="match status" value="1"/>
</dbReference>
<keyword evidence="1 2" id="KW-0597">Phosphoprotein</keyword>
<dbReference type="EMBL" id="VWOJ01000001">
    <property type="protein sequence ID" value="KAA5804990.1"/>
    <property type="molecule type" value="Genomic_DNA"/>
</dbReference>
<dbReference type="Pfam" id="PF00072">
    <property type="entry name" value="Response_reg"/>
    <property type="match status" value="1"/>
</dbReference>
<dbReference type="Gene3D" id="3.40.50.2300">
    <property type="match status" value="1"/>
</dbReference>
<dbReference type="SUPFAM" id="SSF52172">
    <property type="entry name" value="CheY-like"/>
    <property type="match status" value="1"/>
</dbReference>
<dbReference type="SMART" id="SM00448">
    <property type="entry name" value="REC"/>
    <property type="match status" value="1"/>
</dbReference>
<keyword evidence="5" id="KW-1185">Reference proteome</keyword>
<sequence>MTASHQPDSRLAKLRIAVVDDNAAMRGIVRSVLSAFGIVAVYEAADGPSALEILRAERIDMLICDWKMKPVDGLTLVRTLRDPDKSPCPLIPIIMLTAYAEPSKVKEARDAGVTEFLVKPFAAEDLYKRMQTIVNRPRPFVRTKMFFGPDRRRLATGYQGPERRDDAAPLS</sequence>
<evidence type="ECO:0000256" key="1">
    <source>
        <dbReference type="ARBA" id="ARBA00022553"/>
    </source>
</evidence>
<comment type="caution">
    <text evidence="4">The sequence shown here is derived from an EMBL/GenBank/DDBJ whole genome shotgun (WGS) entry which is preliminary data.</text>
</comment>
<dbReference type="RefSeq" id="WP_150022021.1">
    <property type="nucleotide sequence ID" value="NZ_VWOJ01000001.1"/>
</dbReference>
<evidence type="ECO:0000313" key="5">
    <source>
        <dbReference type="Proteomes" id="UP000325122"/>
    </source>
</evidence>
<feature type="modified residue" description="4-aspartylphosphate" evidence="2">
    <location>
        <position position="65"/>
    </location>
</feature>
<dbReference type="InterPro" id="IPR001789">
    <property type="entry name" value="Sig_transdc_resp-reg_receiver"/>
</dbReference>
<dbReference type="InterPro" id="IPR050595">
    <property type="entry name" value="Bact_response_regulator"/>
</dbReference>
<dbReference type="Proteomes" id="UP000325122">
    <property type="component" value="Unassembled WGS sequence"/>
</dbReference>
<feature type="domain" description="Response regulatory" evidence="3">
    <location>
        <begin position="15"/>
        <end position="134"/>
    </location>
</feature>
<proteinExistence type="predicted"/>
<organism evidence="4 5">
    <name type="scientific">Alkalicaulis satelles</name>
    <dbReference type="NCBI Taxonomy" id="2609175"/>
    <lineage>
        <taxon>Bacteria</taxon>
        <taxon>Pseudomonadati</taxon>
        <taxon>Pseudomonadota</taxon>
        <taxon>Alphaproteobacteria</taxon>
        <taxon>Maricaulales</taxon>
        <taxon>Maricaulaceae</taxon>
        <taxon>Alkalicaulis</taxon>
    </lineage>
</organism>